<sequence length="82" mass="9891">MPPRWGWKTSLFPLLTCRKIDVSQPNRGYQNRLSNLNLSELTKDYFIHLAVTEYVPQETIQRQYFNKSDELSFPYVYFIKKK</sequence>
<comment type="caution">
    <text evidence="1">The sequence shown here is derived from an EMBL/GenBank/DDBJ whole genome shotgun (WGS) entry which is preliminary data.</text>
</comment>
<evidence type="ECO:0000313" key="2">
    <source>
        <dbReference type="Proteomes" id="UP000499080"/>
    </source>
</evidence>
<organism evidence="1 2">
    <name type="scientific">Araneus ventricosus</name>
    <name type="common">Orbweaver spider</name>
    <name type="synonym">Epeira ventricosa</name>
    <dbReference type="NCBI Taxonomy" id="182803"/>
    <lineage>
        <taxon>Eukaryota</taxon>
        <taxon>Metazoa</taxon>
        <taxon>Ecdysozoa</taxon>
        <taxon>Arthropoda</taxon>
        <taxon>Chelicerata</taxon>
        <taxon>Arachnida</taxon>
        <taxon>Araneae</taxon>
        <taxon>Araneomorphae</taxon>
        <taxon>Entelegynae</taxon>
        <taxon>Araneoidea</taxon>
        <taxon>Araneidae</taxon>
        <taxon>Araneus</taxon>
    </lineage>
</organism>
<dbReference type="EMBL" id="BGPR01014038">
    <property type="protein sequence ID" value="GBN63423.1"/>
    <property type="molecule type" value="Genomic_DNA"/>
</dbReference>
<dbReference type="AlphaFoldDB" id="A0A4Y2QJF9"/>
<accession>A0A4Y2QJF9</accession>
<gene>
    <name evidence="1" type="ORF">AVEN_146573_1</name>
</gene>
<dbReference type="Proteomes" id="UP000499080">
    <property type="component" value="Unassembled WGS sequence"/>
</dbReference>
<name>A0A4Y2QJF9_ARAVE</name>
<proteinExistence type="predicted"/>
<keyword evidence="2" id="KW-1185">Reference proteome</keyword>
<evidence type="ECO:0000313" key="1">
    <source>
        <dbReference type="EMBL" id="GBN63423.1"/>
    </source>
</evidence>
<reference evidence="1 2" key="1">
    <citation type="journal article" date="2019" name="Sci. Rep.">
        <title>Orb-weaving spider Araneus ventricosus genome elucidates the spidroin gene catalogue.</title>
        <authorList>
            <person name="Kono N."/>
            <person name="Nakamura H."/>
            <person name="Ohtoshi R."/>
            <person name="Moran D.A.P."/>
            <person name="Shinohara A."/>
            <person name="Yoshida Y."/>
            <person name="Fujiwara M."/>
            <person name="Mori M."/>
            <person name="Tomita M."/>
            <person name="Arakawa K."/>
        </authorList>
    </citation>
    <scope>NUCLEOTIDE SEQUENCE [LARGE SCALE GENOMIC DNA]</scope>
</reference>
<protein>
    <submittedName>
        <fullName evidence="1">Uncharacterized protein</fullName>
    </submittedName>
</protein>